<reference evidence="2" key="1">
    <citation type="submission" date="2021-05" db="EMBL/GenBank/DDBJ databases">
        <authorList>
            <person name="Alioto T."/>
            <person name="Alioto T."/>
            <person name="Gomez Garrido J."/>
        </authorList>
    </citation>
    <scope>NUCLEOTIDE SEQUENCE</scope>
</reference>
<dbReference type="EMBL" id="HBUE01191889">
    <property type="protein sequence ID" value="CAG6525610.1"/>
    <property type="molecule type" value="Transcribed_RNA"/>
</dbReference>
<sequence length="121" mass="12497">MSVVSGSRLTSSIGAGAAGSSIALWAKSSNVSPVTCIDSSGFLNGTGPPRDDVSLLPPAAPACPPSPSPPLADIIASTSFPPQTAIPVQTLSKHQPDCRSHRLATEPRTKFHDTGFFLWSN</sequence>
<feature type="compositionally biased region" description="Pro residues" evidence="1">
    <location>
        <begin position="58"/>
        <end position="68"/>
    </location>
</feature>
<dbReference type="EMBL" id="HBUE01104779">
    <property type="protein sequence ID" value="CAG6486565.1"/>
    <property type="molecule type" value="Transcribed_RNA"/>
</dbReference>
<organism evidence="2">
    <name type="scientific">Culex pipiens</name>
    <name type="common">House mosquito</name>
    <dbReference type="NCBI Taxonomy" id="7175"/>
    <lineage>
        <taxon>Eukaryota</taxon>
        <taxon>Metazoa</taxon>
        <taxon>Ecdysozoa</taxon>
        <taxon>Arthropoda</taxon>
        <taxon>Hexapoda</taxon>
        <taxon>Insecta</taxon>
        <taxon>Pterygota</taxon>
        <taxon>Neoptera</taxon>
        <taxon>Endopterygota</taxon>
        <taxon>Diptera</taxon>
        <taxon>Nematocera</taxon>
        <taxon>Culicoidea</taxon>
        <taxon>Culicidae</taxon>
        <taxon>Culicinae</taxon>
        <taxon>Culicini</taxon>
        <taxon>Culex</taxon>
        <taxon>Culex</taxon>
    </lineage>
</organism>
<accession>A0A8D8JXS0</accession>
<protein>
    <submittedName>
        <fullName evidence="2">(northern house mosquito) hypothetical protein</fullName>
    </submittedName>
</protein>
<dbReference type="EMBL" id="HBUE01297801">
    <property type="protein sequence ID" value="CAG6577317.1"/>
    <property type="molecule type" value="Transcribed_RNA"/>
</dbReference>
<evidence type="ECO:0000313" key="2">
    <source>
        <dbReference type="EMBL" id="CAG6577317.1"/>
    </source>
</evidence>
<name>A0A8D8JXS0_CULPI</name>
<evidence type="ECO:0000256" key="1">
    <source>
        <dbReference type="SAM" id="MobiDB-lite"/>
    </source>
</evidence>
<proteinExistence type="predicted"/>
<dbReference type="AlphaFoldDB" id="A0A8D8JXS0"/>
<feature type="region of interest" description="Disordered" evidence="1">
    <location>
        <begin position="48"/>
        <end position="68"/>
    </location>
</feature>